<evidence type="ECO:0000256" key="4">
    <source>
        <dbReference type="ARBA" id="ARBA00022764"/>
    </source>
</evidence>
<dbReference type="Pfam" id="PF03739">
    <property type="entry name" value="LptF_LptG"/>
    <property type="match status" value="1"/>
</dbReference>
<evidence type="ECO:0000256" key="2">
    <source>
        <dbReference type="ARBA" id="ARBA00022475"/>
    </source>
</evidence>
<feature type="transmembrane region" description="Helical" evidence="8">
    <location>
        <begin position="214"/>
        <end position="233"/>
    </location>
</feature>
<evidence type="ECO:0000256" key="6">
    <source>
        <dbReference type="ARBA" id="ARBA00023136"/>
    </source>
</evidence>
<keyword evidence="2" id="KW-1003">Cell membrane</keyword>
<evidence type="ECO:0000256" key="1">
    <source>
        <dbReference type="ARBA" id="ARBA00004651"/>
    </source>
</evidence>
<dbReference type="PROSITE" id="PS50198">
    <property type="entry name" value="PPIC_PPIASE_2"/>
    <property type="match status" value="1"/>
</dbReference>
<organism evidence="11 12">
    <name type="scientific">Durusdinium trenchii</name>
    <dbReference type="NCBI Taxonomy" id="1381693"/>
    <lineage>
        <taxon>Eukaryota</taxon>
        <taxon>Sar</taxon>
        <taxon>Alveolata</taxon>
        <taxon>Dinophyceae</taxon>
        <taxon>Suessiales</taxon>
        <taxon>Symbiodiniaceae</taxon>
        <taxon>Durusdinium</taxon>
    </lineage>
</organism>
<evidence type="ECO:0000256" key="7">
    <source>
        <dbReference type="PROSITE-ProRule" id="PRU00278"/>
    </source>
</evidence>
<feature type="transmembrane region" description="Helical" evidence="8">
    <location>
        <begin position="245"/>
        <end position="264"/>
    </location>
</feature>
<dbReference type="PANTHER" id="PTHR30189:SF1">
    <property type="entry name" value="LPS-ASSEMBLY PROTEIN LPTD"/>
    <property type="match status" value="1"/>
</dbReference>
<dbReference type="InterPro" id="IPR023058">
    <property type="entry name" value="PPIase_PpiC_CS"/>
</dbReference>
<evidence type="ECO:0000313" key="12">
    <source>
        <dbReference type="Proteomes" id="UP001642464"/>
    </source>
</evidence>
<dbReference type="Pfam" id="PF00639">
    <property type="entry name" value="Rotamase"/>
    <property type="match status" value="1"/>
</dbReference>
<keyword evidence="6 8" id="KW-0472">Membrane</keyword>
<gene>
    <name evidence="10" type="ORF">SCF082_LOCUS23127</name>
    <name evidence="11" type="ORF">SCF082_LOCUS24234</name>
</gene>
<keyword evidence="12" id="KW-1185">Reference proteome</keyword>
<dbReference type="InterPro" id="IPR015391">
    <property type="entry name" value="SurA_N"/>
</dbReference>
<reference evidence="11 12" key="1">
    <citation type="submission" date="2024-02" db="EMBL/GenBank/DDBJ databases">
        <authorList>
            <person name="Chen Y."/>
            <person name="Shah S."/>
            <person name="Dougan E. K."/>
            <person name="Thang M."/>
            <person name="Chan C."/>
        </authorList>
    </citation>
    <scope>NUCLEOTIDE SEQUENCE [LARGE SCALE GENOMIC DNA]</scope>
</reference>
<feature type="transmembrane region" description="Helical" evidence="8">
    <location>
        <begin position="12"/>
        <end position="30"/>
    </location>
</feature>
<keyword evidence="5 8" id="KW-1133">Transmembrane helix</keyword>
<comment type="subcellular location">
    <subcellularLocation>
        <location evidence="1">Cell membrane</location>
        <topology evidence="1">Multi-pass membrane protein</topology>
    </subcellularLocation>
</comment>
<name>A0ABP0LS50_9DINO</name>
<evidence type="ECO:0000256" key="3">
    <source>
        <dbReference type="ARBA" id="ARBA00022692"/>
    </source>
</evidence>
<feature type="domain" description="PpiC" evidence="9">
    <location>
        <begin position="1050"/>
        <end position="1148"/>
    </location>
</feature>
<keyword evidence="7" id="KW-0697">Rotamase</keyword>
<dbReference type="InterPro" id="IPR050218">
    <property type="entry name" value="LptD"/>
</dbReference>
<keyword evidence="4" id="KW-0574">Periplasm</keyword>
<dbReference type="InterPro" id="IPR027304">
    <property type="entry name" value="Trigger_fact/SurA_dom_sf"/>
</dbReference>
<dbReference type="InterPro" id="IPR020889">
    <property type="entry name" value="LipoPS_assembly_LptD"/>
</dbReference>
<dbReference type="HAMAP" id="MF_01411">
    <property type="entry name" value="LPS_assembly_LptD"/>
    <property type="match status" value="1"/>
</dbReference>
<evidence type="ECO:0000256" key="8">
    <source>
        <dbReference type="SAM" id="Phobius"/>
    </source>
</evidence>
<dbReference type="Gene3D" id="3.10.50.40">
    <property type="match status" value="1"/>
</dbReference>
<dbReference type="Proteomes" id="UP001642464">
    <property type="component" value="Unassembled WGS sequence"/>
</dbReference>
<dbReference type="EMBL" id="CAXAMM010017779">
    <property type="protein sequence ID" value="CAK9042046.1"/>
    <property type="molecule type" value="Genomic_DNA"/>
</dbReference>
<evidence type="ECO:0000256" key="5">
    <source>
        <dbReference type="ARBA" id="ARBA00022989"/>
    </source>
</evidence>
<accession>A0ABP0LS50</accession>
<dbReference type="PANTHER" id="PTHR30189">
    <property type="entry name" value="LPS-ASSEMBLY PROTEIN"/>
    <property type="match status" value="1"/>
</dbReference>
<dbReference type="GO" id="GO:0016853">
    <property type="term" value="F:isomerase activity"/>
    <property type="evidence" value="ECO:0007669"/>
    <property type="project" value="UniProtKB-KW"/>
</dbReference>
<evidence type="ECO:0000259" key="9">
    <source>
        <dbReference type="PROSITE" id="PS50198"/>
    </source>
</evidence>
<comment type="caution">
    <text evidence="11">The sequence shown here is derived from an EMBL/GenBank/DDBJ whole genome shotgun (WGS) entry which is preliminary data.</text>
</comment>
<dbReference type="InterPro" id="IPR005495">
    <property type="entry name" value="LptG/LptF_permease"/>
</dbReference>
<protein>
    <submittedName>
        <fullName evidence="11">Chaperone SurA (Peptidyl-prolyl cis-trans isomerase SurA) (PPIase SurA) (Rotamase SurA)</fullName>
    </submittedName>
</protein>
<dbReference type="PROSITE" id="PS01096">
    <property type="entry name" value="PPIC_PPIASE_1"/>
    <property type="match status" value="1"/>
</dbReference>
<dbReference type="InterPro" id="IPR000297">
    <property type="entry name" value="PPIase_PpiC"/>
</dbReference>
<dbReference type="InterPro" id="IPR007543">
    <property type="entry name" value="LptD_C"/>
</dbReference>
<keyword evidence="7 11" id="KW-0413">Isomerase</keyword>
<dbReference type="Pfam" id="PF19838">
    <property type="entry name" value="LptD_2"/>
    <property type="match status" value="1"/>
</dbReference>
<dbReference type="InterPro" id="IPR046357">
    <property type="entry name" value="PPIase_dom_sf"/>
</dbReference>
<dbReference type="Pfam" id="PF09312">
    <property type="entry name" value="SurA_N"/>
    <property type="match status" value="1"/>
</dbReference>
<dbReference type="Pfam" id="PF04453">
    <property type="entry name" value="LptD"/>
    <property type="match status" value="1"/>
</dbReference>
<proteinExistence type="inferred from homology"/>
<evidence type="ECO:0000313" key="10">
    <source>
        <dbReference type="EMBL" id="CAK9039519.1"/>
    </source>
</evidence>
<dbReference type="SUPFAM" id="SSF54534">
    <property type="entry name" value="FKBP-like"/>
    <property type="match status" value="1"/>
</dbReference>
<evidence type="ECO:0000313" key="11">
    <source>
        <dbReference type="EMBL" id="CAK9042046.1"/>
    </source>
</evidence>
<dbReference type="SUPFAM" id="SSF109998">
    <property type="entry name" value="Triger factor/SurA peptide-binding domain-like"/>
    <property type="match status" value="1"/>
</dbReference>
<keyword evidence="3 8" id="KW-0812">Transmembrane</keyword>
<sequence>MRSAGLSVWRLLGPAGLIAAIAGLLIITVFDPLASNLLSYAEQVKTKNEGSESSLVRVFDDGIWLRQRDPTQQIIINAQNFNDEKAALEKVTVWRFGQQSVFLERIDATEAYLSGKTMELHEARLKSITDQEERRTPIYAIKTALTSGDLRERVAPPETMSLWQLPRFILLAEAAGLPTVRYHIRFHDLCATPLKLLAMVLIAAAFSLRPMRMGGALGLLIFSIGAGFILYMLSEISTAFGESGLVPVALAAWAPALIATLAAAEPEEVLFEADTVTREFDDGPIVAEGNVRAFFGERYLRADRLIYNPASDIVIAEGNVSITDEDLETAFAGRVELSGDLRDGVADNFSALLEDNARLAAENAVQEQGARTRLNRAVYTACNVCKDNGRKKTPTWRMKALRVTRDKERKVIRFKHTFFELKGVPILYMPFVQAPDPSVERQSGFLPPRIGASSRLGFNLEVPYYLAISNSQDATFFPRFTANDGTLWQGEYRRRGKRGYHVLSGGIIDSTNAPEPPPPAPGAPFIESTPGVRWHYFGKGFRDFGESWRVSYDFERASDDDYLRQFDIIRRGDLRQELDRSNTNQLRSNARVAWRRGANNLTFDTFLFQGLRAQDDASTIPHVLPLINYQRRLQSRVAGGNVSVGANIASLYRTGGTDSQRFTASAFWDRDVITNSGHRFKLFAEARGDAYFFQDLDQGTEILPGVPGDPTQFEARFAPSAGVEWSYPLARNTGGARFVIEPRVQIVASPTGVNRSEIINEDSQSIEFDYAGLFDFNKSTGFDAFEDGQRLNVGLAGSAVWDHGLSIDASVGQQFRIQDTSAFDPSSGLGETKSDIVGSFNLRYKNLFGLENRFRIDDNLGDIPRAESRVFFNVGPLSNSATYVRLNEENDQSASDAVIEQSGVPRESVAAVVNDAVITTFDLRQRMRLMLASAGGQVPIEALPQLQRQALKDLVEEKLKLQEAAEFELEITNDELKQEFDLVAAKSNMTPEDFIEALREDGISALSLQEQIEAGIVWPQLVQGRYRDRIRVSEDEVEDTLERMREDISLEQFLVSEICIPVADPSQAQQYYQGSLQLIEQMRAGVPFSVVAQQFSACTTAAVGGDVGWVRAGELPTELDTAIRELPPGAVTNPIPSEGAFMILAVRDRREAAVAGEPTFKLAYAGAVERIGENTARLAFEKLATADACSDRAMRLDLGEGIGVSLLENVTLGDVDERFRDFIEDLERGDTSAVIKADGAYHVAYVCDKDEGLGLPSRETLEDRIYSRQLTRIGQQYLRDIERRSMVDIRQTELISLGG</sequence>
<dbReference type="InterPro" id="IPR045659">
    <property type="entry name" value="LptD_2"/>
</dbReference>
<dbReference type="EMBL" id="CAXAMM010016668">
    <property type="protein sequence ID" value="CAK9039519.1"/>
    <property type="molecule type" value="Genomic_DNA"/>
</dbReference>
<dbReference type="Gene3D" id="1.10.4030.10">
    <property type="entry name" value="Porin chaperone SurA, peptide-binding domain"/>
    <property type="match status" value="1"/>
</dbReference>